<reference evidence="2 3" key="1">
    <citation type="submission" date="2019-06" db="EMBL/GenBank/DDBJ databases">
        <title>Sequencing the genomes of 1000 actinobacteria strains.</title>
        <authorList>
            <person name="Klenk H.-P."/>
        </authorList>
    </citation>
    <scope>NUCLEOTIDE SEQUENCE [LARGE SCALE GENOMIC DNA]</scope>
    <source>
        <strain evidence="2 3">DSM 44826</strain>
    </source>
</reference>
<accession>A0A561UJW7</accession>
<keyword evidence="1" id="KW-0472">Membrane</keyword>
<name>A0A561UJW7_9ACTN</name>
<feature type="transmembrane region" description="Helical" evidence="1">
    <location>
        <begin position="77"/>
        <end position="97"/>
    </location>
</feature>
<dbReference type="EMBL" id="VIWT01000001">
    <property type="protein sequence ID" value="TWF99654.1"/>
    <property type="molecule type" value="Genomic_DNA"/>
</dbReference>
<keyword evidence="1" id="KW-0812">Transmembrane</keyword>
<comment type="caution">
    <text evidence="2">The sequence shown here is derived from an EMBL/GenBank/DDBJ whole genome shotgun (WGS) entry which is preliminary data.</text>
</comment>
<dbReference type="AlphaFoldDB" id="A0A561UJW7"/>
<keyword evidence="1" id="KW-1133">Transmembrane helix</keyword>
<dbReference type="RefSeq" id="WP_145905876.1">
    <property type="nucleotide sequence ID" value="NZ_BAAAMZ010000006.1"/>
</dbReference>
<dbReference type="OrthoDB" id="4351194at2"/>
<organism evidence="2 3">
    <name type="scientific">Kitasatospora viridis</name>
    <dbReference type="NCBI Taxonomy" id="281105"/>
    <lineage>
        <taxon>Bacteria</taxon>
        <taxon>Bacillati</taxon>
        <taxon>Actinomycetota</taxon>
        <taxon>Actinomycetes</taxon>
        <taxon>Kitasatosporales</taxon>
        <taxon>Streptomycetaceae</taxon>
        <taxon>Kitasatospora</taxon>
    </lineage>
</organism>
<evidence type="ECO:0000313" key="3">
    <source>
        <dbReference type="Proteomes" id="UP000317940"/>
    </source>
</evidence>
<dbReference type="Proteomes" id="UP000317940">
    <property type="component" value="Unassembled WGS sequence"/>
</dbReference>
<feature type="transmembrane region" description="Helical" evidence="1">
    <location>
        <begin position="46"/>
        <end position="65"/>
    </location>
</feature>
<feature type="transmembrane region" description="Helical" evidence="1">
    <location>
        <begin position="6"/>
        <end position="25"/>
    </location>
</feature>
<protein>
    <submittedName>
        <fullName evidence="2">Uncharacterized protein</fullName>
    </submittedName>
</protein>
<evidence type="ECO:0000256" key="1">
    <source>
        <dbReference type="SAM" id="Phobius"/>
    </source>
</evidence>
<gene>
    <name evidence="2" type="ORF">FHX73_113501</name>
</gene>
<evidence type="ECO:0000313" key="2">
    <source>
        <dbReference type="EMBL" id="TWF99654.1"/>
    </source>
</evidence>
<proteinExistence type="predicted"/>
<keyword evidence="3" id="KW-1185">Reference proteome</keyword>
<sequence>MPESSQWPLVWSGFLLIAVSVRLAVTVRSHRHRRLRAPQRPSHLEWLPGVGGLIAVADAGPRILGADGTVLAVAAELARVAVAGGLALLLYGGIVLVRRLRG</sequence>